<dbReference type="AlphaFoldDB" id="A0A2T5GAE4"/>
<dbReference type="Proteomes" id="UP000244016">
    <property type="component" value="Unassembled WGS sequence"/>
</dbReference>
<sequence length="314" mass="34058">MDRGLVVLYRKELADHVHSLRSTVLAALIALTSLASLFTAAQALRSFVPSTKDPSAVPVFLIAVSSGANNLPSLASFVGFLAPLLGLGMSFDAISSERNRRTLIRLLAQPIYRDDVILAKWLAALTVVGVFFFALGVLVVGLAIFFFGVPPEGEELLRFFTYLAATVVYVAVWISLGVLLSLLFRQPSTAILVGLAAWLYLVLFHPLLVNLFVPVDEGAPPNVQLRQLAWHQGLLRLSPVELYQEIATALLTPEVRTLGPLTLGQLVGAVPTPLPYSQSLILVLPHVVVLFALAATLFGVAFAYFMRQDITGRE</sequence>
<evidence type="ECO:0000313" key="3">
    <source>
        <dbReference type="Proteomes" id="UP000244016"/>
    </source>
</evidence>
<feature type="transmembrane region" description="Helical" evidence="1">
    <location>
        <begin position="280"/>
        <end position="305"/>
    </location>
</feature>
<proteinExistence type="predicted"/>
<keyword evidence="1" id="KW-0472">Membrane</keyword>
<protein>
    <submittedName>
        <fullName evidence="2">ABC-type transport, permease protein</fullName>
    </submittedName>
</protein>
<feature type="transmembrane region" description="Helical" evidence="1">
    <location>
        <begin position="74"/>
        <end position="95"/>
    </location>
</feature>
<keyword evidence="1" id="KW-0812">Transmembrane</keyword>
<dbReference type="GO" id="GO:0005886">
    <property type="term" value="C:plasma membrane"/>
    <property type="evidence" value="ECO:0007669"/>
    <property type="project" value="UniProtKB-SubCell"/>
</dbReference>
<dbReference type="GO" id="GO:0140359">
    <property type="term" value="F:ABC-type transporter activity"/>
    <property type="evidence" value="ECO:0007669"/>
    <property type="project" value="InterPro"/>
</dbReference>
<accession>A0A2T5GAE4</accession>
<feature type="transmembrane region" description="Helical" evidence="1">
    <location>
        <begin position="116"/>
        <end position="147"/>
    </location>
</feature>
<dbReference type="PANTHER" id="PTHR43471:SF14">
    <property type="entry name" value="ABC-2 TYPE TRANSPORT SYSTEM PERMEASE PROTEIN"/>
    <property type="match status" value="1"/>
</dbReference>
<organism evidence="2 3">
    <name type="scientific">Brockia lithotrophica</name>
    <dbReference type="NCBI Taxonomy" id="933949"/>
    <lineage>
        <taxon>Bacteria</taxon>
        <taxon>Bacillati</taxon>
        <taxon>Bacillota</taxon>
        <taxon>Bacilli</taxon>
        <taxon>Bacillales</taxon>
        <taxon>Bacillales Family X. Incertae Sedis</taxon>
        <taxon>Brockia</taxon>
    </lineage>
</organism>
<evidence type="ECO:0000256" key="1">
    <source>
        <dbReference type="SAM" id="Phobius"/>
    </source>
</evidence>
<evidence type="ECO:0000313" key="2">
    <source>
        <dbReference type="EMBL" id="PTQ53154.1"/>
    </source>
</evidence>
<reference evidence="2 3" key="1">
    <citation type="submission" date="2017-08" db="EMBL/GenBank/DDBJ databases">
        <title>Burning lignite coal seam in the remote Altai Mountains harbors a hydrogen-driven thermophilic microbial community.</title>
        <authorList>
            <person name="Kadnikov V.V."/>
            <person name="Mardanov A.V."/>
            <person name="Ivasenko D."/>
            <person name="Beletsky A.V."/>
            <person name="Karnachuk O.V."/>
            <person name="Ravin N.V."/>
        </authorList>
    </citation>
    <scope>NUCLEOTIDE SEQUENCE [LARGE SCALE GENOMIC DNA]</scope>
    <source>
        <strain evidence="2">AL31</strain>
    </source>
</reference>
<dbReference type="EMBL" id="PEBW01000001">
    <property type="protein sequence ID" value="PTQ53154.1"/>
    <property type="molecule type" value="Genomic_DNA"/>
</dbReference>
<gene>
    <name evidence="2" type="ORF">BLITH_0234</name>
</gene>
<comment type="caution">
    <text evidence="2">The sequence shown here is derived from an EMBL/GenBank/DDBJ whole genome shotgun (WGS) entry which is preliminary data.</text>
</comment>
<feature type="transmembrane region" description="Helical" evidence="1">
    <location>
        <begin position="159"/>
        <end position="184"/>
    </location>
</feature>
<dbReference type="Pfam" id="PF12679">
    <property type="entry name" value="ABC2_membrane_2"/>
    <property type="match status" value="1"/>
</dbReference>
<feature type="transmembrane region" description="Helical" evidence="1">
    <location>
        <begin position="191"/>
        <end position="213"/>
    </location>
</feature>
<name>A0A2T5GAE4_9BACL</name>
<dbReference type="PANTHER" id="PTHR43471">
    <property type="entry name" value="ABC TRANSPORTER PERMEASE"/>
    <property type="match status" value="1"/>
</dbReference>
<keyword evidence="1" id="KW-1133">Transmembrane helix</keyword>
<feature type="transmembrane region" description="Helical" evidence="1">
    <location>
        <begin position="20"/>
        <end position="44"/>
    </location>
</feature>